<reference evidence="1 2" key="1">
    <citation type="submission" date="2020-06" db="EMBL/GenBank/DDBJ databases">
        <title>Transcriptomic and genomic resources for Thalictrum thalictroides and T. hernandezii: Facilitating candidate gene discovery in an emerging model plant lineage.</title>
        <authorList>
            <person name="Arias T."/>
            <person name="Riano-Pachon D.M."/>
            <person name="Di Stilio V.S."/>
        </authorList>
    </citation>
    <scope>NUCLEOTIDE SEQUENCE [LARGE SCALE GENOMIC DNA]</scope>
    <source>
        <strain evidence="2">cv. WT478/WT964</strain>
        <tissue evidence="1">Leaves</tissue>
    </source>
</reference>
<organism evidence="1 2">
    <name type="scientific">Thalictrum thalictroides</name>
    <name type="common">Rue-anemone</name>
    <name type="synonym">Anemone thalictroides</name>
    <dbReference type="NCBI Taxonomy" id="46969"/>
    <lineage>
        <taxon>Eukaryota</taxon>
        <taxon>Viridiplantae</taxon>
        <taxon>Streptophyta</taxon>
        <taxon>Embryophyta</taxon>
        <taxon>Tracheophyta</taxon>
        <taxon>Spermatophyta</taxon>
        <taxon>Magnoliopsida</taxon>
        <taxon>Ranunculales</taxon>
        <taxon>Ranunculaceae</taxon>
        <taxon>Thalictroideae</taxon>
        <taxon>Thalictrum</taxon>
    </lineage>
</organism>
<dbReference type="EMBL" id="JABWDY010034205">
    <property type="protein sequence ID" value="KAF5182867.1"/>
    <property type="molecule type" value="Genomic_DNA"/>
</dbReference>
<proteinExistence type="predicted"/>
<evidence type="ECO:0000313" key="1">
    <source>
        <dbReference type="EMBL" id="KAF5182867.1"/>
    </source>
</evidence>
<name>A0A7J6VDP3_THATH</name>
<gene>
    <name evidence="1" type="ORF">FRX31_027549</name>
</gene>
<comment type="caution">
    <text evidence="1">The sequence shown here is derived from an EMBL/GenBank/DDBJ whole genome shotgun (WGS) entry which is preliminary data.</text>
</comment>
<accession>A0A7J6VDP3</accession>
<keyword evidence="2" id="KW-1185">Reference proteome</keyword>
<dbReference type="Proteomes" id="UP000554482">
    <property type="component" value="Unassembled WGS sequence"/>
</dbReference>
<dbReference type="AlphaFoldDB" id="A0A7J6VDP3"/>
<sequence>MAVSQWRISRFHCSKCKGTYAIHLMEHIEDKERVNDRIFEAFQLEGDKIQDILHLVPFSSLHP</sequence>
<protein>
    <submittedName>
        <fullName evidence="1">Uncharacterized protein</fullName>
    </submittedName>
</protein>
<evidence type="ECO:0000313" key="2">
    <source>
        <dbReference type="Proteomes" id="UP000554482"/>
    </source>
</evidence>